<keyword evidence="1" id="KW-1133">Transmembrane helix</keyword>
<reference evidence="2 3" key="1">
    <citation type="journal article" date="2016" name="Nat. Commun.">
        <title>Thousands of microbial genomes shed light on interconnected biogeochemical processes in an aquifer system.</title>
        <authorList>
            <person name="Anantharaman K."/>
            <person name="Brown C.T."/>
            <person name="Hug L.A."/>
            <person name="Sharon I."/>
            <person name="Castelle C.J."/>
            <person name="Probst A.J."/>
            <person name="Thomas B.C."/>
            <person name="Singh A."/>
            <person name="Wilkins M.J."/>
            <person name="Karaoz U."/>
            <person name="Brodie E.L."/>
            <person name="Williams K.H."/>
            <person name="Hubbard S.S."/>
            <person name="Banfield J.F."/>
        </authorList>
    </citation>
    <scope>NUCLEOTIDE SEQUENCE [LARGE SCALE GENOMIC DNA]</scope>
</reference>
<sequence>MDQNEQVQEIGKYNPWKYISICLIVVIIILVSYHLSLNRKSPINSPLIPTTSESPPPYINPDKYHFEEETWQNQCVQDWCFSLPPQAQAIEAMAPDMEANLDIILLDKSNYKKYLIGFGYPLSSGNPPKTFEDVISQQIPALFEELKPICTENLTLIDSSFKGKIIYRCKGDLSEGGAVIWSDKDQKNFIIEIKKVSFSISPSDDELIRFLRLFAPKVKPKL</sequence>
<comment type="caution">
    <text evidence="2">The sequence shown here is derived from an EMBL/GenBank/DDBJ whole genome shotgun (WGS) entry which is preliminary data.</text>
</comment>
<dbReference type="AlphaFoldDB" id="A0A1F7GCG0"/>
<dbReference type="EMBL" id="MFZF01000016">
    <property type="protein sequence ID" value="OGK16539.1"/>
    <property type="molecule type" value="Genomic_DNA"/>
</dbReference>
<evidence type="ECO:0000313" key="2">
    <source>
        <dbReference type="EMBL" id="OGK16539.1"/>
    </source>
</evidence>
<organism evidence="2 3">
    <name type="scientific">Candidatus Roizmanbacteria bacterium RIFCSPHIGHO2_01_FULL_39_12b</name>
    <dbReference type="NCBI Taxonomy" id="1802030"/>
    <lineage>
        <taxon>Bacteria</taxon>
        <taxon>Candidatus Roizmaniibacteriota</taxon>
    </lineage>
</organism>
<proteinExistence type="predicted"/>
<protein>
    <submittedName>
        <fullName evidence="2">Uncharacterized protein</fullName>
    </submittedName>
</protein>
<name>A0A1F7GCG0_9BACT</name>
<evidence type="ECO:0000313" key="3">
    <source>
        <dbReference type="Proteomes" id="UP000178372"/>
    </source>
</evidence>
<dbReference type="Proteomes" id="UP000178372">
    <property type="component" value="Unassembled WGS sequence"/>
</dbReference>
<keyword evidence="1" id="KW-0812">Transmembrane</keyword>
<accession>A0A1F7GCG0</accession>
<evidence type="ECO:0000256" key="1">
    <source>
        <dbReference type="SAM" id="Phobius"/>
    </source>
</evidence>
<keyword evidence="1" id="KW-0472">Membrane</keyword>
<gene>
    <name evidence="2" type="ORF">A2690_04285</name>
</gene>
<feature type="transmembrane region" description="Helical" evidence="1">
    <location>
        <begin position="16"/>
        <end position="35"/>
    </location>
</feature>